<evidence type="ECO:0000313" key="5">
    <source>
        <dbReference type="RefSeq" id="XP_055370005.1"/>
    </source>
</evidence>
<dbReference type="AlphaFoldDB" id="A0A9W2Y806"/>
<evidence type="ECO:0000256" key="2">
    <source>
        <dbReference type="SAM" id="Phobius"/>
    </source>
</evidence>
<feature type="region of interest" description="Disordered" evidence="1">
    <location>
        <begin position="200"/>
        <end position="220"/>
    </location>
</feature>
<dbReference type="Gene3D" id="2.60.40.10">
    <property type="entry name" value="Immunoglobulins"/>
    <property type="match status" value="1"/>
</dbReference>
<feature type="transmembrane region" description="Helical" evidence="2">
    <location>
        <begin position="164"/>
        <end position="188"/>
    </location>
</feature>
<dbReference type="Proteomes" id="UP000515150">
    <property type="component" value="Chromosome 13"/>
</dbReference>
<evidence type="ECO:0000259" key="3">
    <source>
        <dbReference type="Pfam" id="PF07686"/>
    </source>
</evidence>
<dbReference type="GeneID" id="114868511"/>
<keyword evidence="2" id="KW-0472">Membrane</keyword>
<evidence type="ECO:0000313" key="4">
    <source>
        <dbReference type="Proteomes" id="UP000515150"/>
    </source>
</evidence>
<keyword evidence="2" id="KW-1133">Transmembrane helix</keyword>
<reference evidence="5" key="1">
    <citation type="submission" date="2025-08" db="UniProtKB">
        <authorList>
            <consortium name="RefSeq"/>
        </authorList>
    </citation>
    <scope>IDENTIFICATION</scope>
</reference>
<sequence>MQHYHKGLRLFTVMAVNIVRWIFSLALCFMCVSSHDETYDMDYDMDYDMAYDMACEDEEFCDTQTLFALLGSSVLLPCPMTKSLSVSWVRTPDLELVKLSSRGRINFLDPKRGRLKAFPLLATQKNFTIRIDELEKSDLGCYRCRTSDACLQVELAEATGNKDMWLLIYICAGVAAFILLSLCIYLIISQRKRARENQPAGASIEVAGPSAPAQDPNIAPVQEQGLDNSVYENDDFDPANYLGHPARSTPSAPEVSAGVNQAEDAPSASEIYPNLNPFNFERAESQKTKHRFHTELMSRLRQASLRRHYYVNQHELNKQKAKPTEGETHHRELCSAGAEKKKKKAKDNCEYKNPIYNSSTEQLNQP</sequence>
<feature type="transmembrane region" description="Helical" evidence="2">
    <location>
        <begin position="12"/>
        <end position="35"/>
    </location>
</feature>
<proteinExistence type="predicted"/>
<accession>A0A9W2Y806</accession>
<dbReference type="OrthoDB" id="8963697at2759"/>
<feature type="domain" description="Immunoglobulin V-set" evidence="3">
    <location>
        <begin position="66"/>
        <end position="146"/>
    </location>
</feature>
<protein>
    <submittedName>
        <fullName evidence="5">Uncharacterized protein LOC114868511 isoform X1</fullName>
    </submittedName>
</protein>
<dbReference type="RefSeq" id="XP_055370005.1">
    <property type="nucleotide sequence ID" value="XM_055514030.1"/>
</dbReference>
<name>A0A9W2Y806_BETSP</name>
<organism evidence="4 5">
    <name type="scientific">Betta splendens</name>
    <name type="common">Siamese fighting fish</name>
    <dbReference type="NCBI Taxonomy" id="158456"/>
    <lineage>
        <taxon>Eukaryota</taxon>
        <taxon>Metazoa</taxon>
        <taxon>Chordata</taxon>
        <taxon>Craniata</taxon>
        <taxon>Vertebrata</taxon>
        <taxon>Euteleostomi</taxon>
        <taxon>Actinopterygii</taxon>
        <taxon>Neopterygii</taxon>
        <taxon>Teleostei</taxon>
        <taxon>Neoteleostei</taxon>
        <taxon>Acanthomorphata</taxon>
        <taxon>Anabantaria</taxon>
        <taxon>Anabantiformes</taxon>
        <taxon>Anabantoidei</taxon>
        <taxon>Osphronemidae</taxon>
        <taxon>Betta</taxon>
    </lineage>
</organism>
<evidence type="ECO:0000256" key="1">
    <source>
        <dbReference type="SAM" id="MobiDB-lite"/>
    </source>
</evidence>
<dbReference type="InterPro" id="IPR036179">
    <property type="entry name" value="Ig-like_dom_sf"/>
</dbReference>
<feature type="region of interest" description="Disordered" evidence="1">
    <location>
        <begin position="316"/>
        <end position="366"/>
    </location>
</feature>
<keyword evidence="2" id="KW-0812">Transmembrane</keyword>
<feature type="region of interest" description="Disordered" evidence="1">
    <location>
        <begin position="237"/>
        <end position="272"/>
    </location>
</feature>
<dbReference type="InterPro" id="IPR013783">
    <property type="entry name" value="Ig-like_fold"/>
</dbReference>
<dbReference type="InterPro" id="IPR013106">
    <property type="entry name" value="Ig_V-set"/>
</dbReference>
<feature type="compositionally biased region" description="Basic and acidic residues" evidence="1">
    <location>
        <begin position="316"/>
        <end position="333"/>
    </location>
</feature>
<dbReference type="SUPFAM" id="SSF48726">
    <property type="entry name" value="Immunoglobulin"/>
    <property type="match status" value="1"/>
</dbReference>
<gene>
    <name evidence="5" type="primary">LOC114868511</name>
</gene>
<keyword evidence="4" id="KW-1185">Reference proteome</keyword>
<dbReference type="Pfam" id="PF07686">
    <property type="entry name" value="V-set"/>
    <property type="match status" value="1"/>
</dbReference>
<feature type="compositionally biased region" description="Polar residues" evidence="1">
    <location>
        <begin position="355"/>
        <end position="366"/>
    </location>
</feature>